<feature type="transmembrane region" description="Helical" evidence="5">
    <location>
        <begin position="118"/>
        <end position="138"/>
    </location>
</feature>
<reference evidence="6 7" key="1">
    <citation type="submission" date="2016-10" db="EMBL/GenBank/DDBJ databases">
        <title>Lutibacter sp. LPB0138, isolated from marine gastropod.</title>
        <authorList>
            <person name="Kim E."/>
            <person name="Yi H."/>
        </authorList>
    </citation>
    <scope>NUCLEOTIDE SEQUENCE [LARGE SCALE GENOMIC DNA]</scope>
    <source>
        <strain evidence="6 7">LPB0138</strain>
    </source>
</reference>
<sequence length="221" mass="24384">MSILILFLSVIIGIVIVFVLRPSQRITQLLLSFSGAYLLAITVTHLLPEVFTSSNEKISIFIIIGLLLQLIMDYFSKGAEHGHIHVHGNKFPVVLFVSLCLHAFTEGIPLANGEHEELLWAIVVHKIPITIVLGSFLVHSKTSITKSLILLILFSLMSPFGNFVGSNVPFLVTYKTEITAIIVGIFLHISTIIIFESAENHKFNIAKFVAILVGFIVALIV</sequence>
<evidence type="ECO:0000256" key="1">
    <source>
        <dbReference type="ARBA" id="ARBA00004141"/>
    </source>
</evidence>
<organism evidence="6 7">
    <name type="scientific">Urechidicola croceus</name>
    <dbReference type="NCBI Taxonomy" id="1850246"/>
    <lineage>
        <taxon>Bacteria</taxon>
        <taxon>Pseudomonadati</taxon>
        <taxon>Bacteroidota</taxon>
        <taxon>Flavobacteriia</taxon>
        <taxon>Flavobacteriales</taxon>
        <taxon>Flavobacteriaceae</taxon>
        <taxon>Urechidicola</taxon>
    </lineage>
</organism>
<feature type="transmembrane region" description="Helical" evidence="5">
    <location>
        <begin position="203"/>
        <end position="220"/>
    </location>
</feature>
<dbReference type="GO" id="GO:0016020">
    <property type="term" value="C:membrane"/>
    <property type="evidence" value="ECO:0007669"/>
    <property type="project" value="UniProtKB-SubCell"/>
</dbReference>
<feature type="transmembrane region" description="Helical" evidence="5">
    <location>
        <begin position="58"/>
        <end position="75"/>
    </location>
</feature>
<dbReference type="STRING" id="1850246.LPB138_02065"/>
<dbReference type="InterPro" id="IPR003689">
    <property type="entry name" value="ZIP"/>
</dbReference>
<evidence type="ECO:0000256" key="3">
    <source>
        <dbReference type="ARBA" id="ARBA00022989"/>
    </source>
</evidence>
<dbReference type="Proteomes" id="UP000176050">
    <property type="component" value="Chromosome"/>
</dbReference>
<gene>
    <name evidence="6" type="ORF">LPB138_02065</name>
</gene>
<evidence type="ECO:0000256" key="4">
    <source>
        <dbReference type="ARBA" id="ARBA00023136"/>
    </source>
</evidence>
<feature type="transmembrane region" description="Helical" evidence="5">
    <location>
        <begin position="29"/>
        <end position="46"/>
    </location>
</feature>
<proteinExistence type="predicted"/>
<protein>
    <submittedName>
        <fullName evidence="6">ZIP family metal transporter</fullName>
    </submittedName>
</protein>
<dbReference type="AlphaFoldDB" id="A0A1D8P4Q0"/>
<keyword evidence="7" id="KW-1185">Reference proteome</keyword>
<evidence type="ECO:0000313" key="6">
    <source>
        <dbReference type="EMBL" id="AOW19536.1"/>
    </source>
</evidence>
<feature type="transmembrane region" description="Helical" evidence="5">
    <location>
        <begin position="150"/>
        <end position="172"/>
    </location>
</feature>
<dbReference type="EMBL" id="CP017478">
    <property type="protein sequence ID" value="AOW19536.1"/>
    <property type="molecule type" value="Genomic_DNA"/>
</dbReference>
<feature type="transmembrane region" description="Helical" evidence="5">
    <location>
        <begin position="178"/>
        <end position="196"/>
    </location>
</feature>
<dbReference type="RefSeq" id="WP_070235652.1">
    <property type="nucleotide sequence ID" value="NZ_CP017478.1"/>
</dbReference>
<dbReference type="OrthoDB" id="654481at2"/>
<dbReference type="PANTHER" id="PTHR11040:SF44">
    <property type="entry name" value="PROTEIN ZNTC-RELATED"/>
    <property type="match status" value="1"/>
</dbReference>
<dbReference type="GO" id="GO:0005385">
    <property type="term" value="F:zinc ion transmembrane transporter activity"/>
    <property type="evidence" value="ECO:0007669"/>
    <property type="project" value="TreeGrafter"/>
</dbReference>
<keyword evidence="2 5" id="KW-0812">Transmembrane</keyword>
<comment type="subcellular location">
    <subcellularLocation>
        <location evidence="1">Membrane</location>
        <topology evidence="1">Multi-pass membrane protein</topology>
    </subcellularLocation>
</comment>
<feature type="transmembrane region" description="Helical" evidence="5">
    <location>
        <begin position="6"/>
        <end position="22"/>
    </location>
</feature>
<dbReference type="PANTHER" id="PTHR11040">
    <property type="entry name" value="ZINC/IRON TRANSPORTER"/>
    <property type="match status" value="1"/>
</dbReference>
<evidence type="ECO:0000256" key="5">
    <source>
        <dbReference type="SAM" id="Phobius"/>
    </source>
</evidence>
<evidence type="ECO:0000256" key="2">
    <source>
        <dbReference type="ARBA" id="ARBA00022692"/>
    </source>
</evidence>
<keyword evidence="4 5" id="KW-0472">Membrane</keyword>
<dbReference type="Pfam" id="PF02535">
    <property type="entry name" value="Zip"/>
    <property type="match status" value="1"/>
</dbReference>
<keyword evidence="3 5" id="KW-1133">Transmembrane helix</keyword>
<accession>A0A1D8P4Q0</accession>
<name>A0A1D8P4Q0_9FLAO</name>
<evidence type="ECO:0000313" key="7">
    <source>
        <dbReference type="Proteomes" id="UP000176050"/>
    </source>
</evidence>
<dbReference type="KEGG" id="lul:LPB138_02065"/>